<dbReference type="Gene3D" id="1.10.4100.10">
    <property type="entry name" value="2-methylcitrate dehydratase PrpD"/>
    <property type="match status" value="1"/>
</dbReference>
<keyword evidence="5" id="KW-1185">Reference proteome</keyword>
<evidence type="ECO:0000313" key="5">
    <source>
        <dbReference type="Proteomes" id="UP001597478"/>
    </source>
</evidence>
<accession>A0ABW5W3X8</accession>
<dbReference type="RefSeq" id="WP_377387352.1">
    <property type="nucleotide sequence ID" value="NZ_JBHSAN010000008.1"/>
</dbReference>
<dbReference type="SUPFAM" id="SSF103378">
    <property type="entry name" value="2-methylcitrate dehydratase PrpD"/>
    <property type="match status" value="1"/>
</dbReference>
<evidence type="ECO:0000259" key="3">
    <source>
        <dbReference type="Pfam" id="PF19305"/>
    </source>
</evidence>
<dbReference type="PANTHER" id="PTHR16943">
    <property type="entry name" value="2-METHYLCITRATE DEHYDRATASE-RELATED"/>
    <property type="match status" value="1"/>
</dbReference>
<evidence type="ECO:0000256" key="1">
    <source>
        <dbReference type="ARBA" id="ARBA00006174"/>
    </source>
</evidence>
<dbReference type="Pfam" id="PF19305">
    <property type="entry name" value="MmgE_PrpD_C"/>
    <property type="match status" value="1"/>
</dbReference>
<sequence length="455" mass="47021">MSAERLTAHVAEWVCAQAAAPLPAEVEHHVKRLVLDHLAGVIAGATTPVSRAVAAHARESYGGDGATGIGAGRLSALGAALVNGTAAHGLEVDDGYTPGSVHPSAVALPAVLAAAQQAGAGPARTLTASAVALELTCRLAAAGHPATWRNHFHNTPLAGVVASAAGVAGLLGLDSGQVKDALGIAGSHAGGLFEFLGQSAEVKRVHPGKAARDGIASAQLAAAGVTGPHTVLEGTHGYFAAFAREEWSPETVRDGLGSRWTLLDTYVKPYPSCRHLHGPIDAALALRERHGLTAADVTSAHVGTYTVATHHSHTEVDSLLDAQMSIPYAVAVAVERGRVALTEFDDEARGDAEVRRLTRAVTVEVDQHAQDVYPKARPATVTLTLRDGRTVTETVEQPYGEPANPMSDESLAGKFHALVDPLLGAQASAGLVDAVWRLDDLGFLARADELLRAAV</sequence>
<feature type="domain" description="MmgE/PrpD C-terminal" evidence="3">
    <location>
        <begin position="270"/>
        <end position="437"/>
    </location>
</feature>
<feature type="domain" description="MmgE/PrpD N-terminal" evidence="2">
    <location>
        <begin position="9"/>
        <end position="245"/>
    </location>
</feature>
<dbReference type="Pfam" id="PF03972">
    <property type="entry name" value="MmgE_PrpD_N"/>
    <property type="match status" value="1"/>
</dbReference>
<evidence type="ECO:0000259" key="2">
    <source>
        <dbReference type="Pfam" id="PF03972"/>
    </source>
</evidence>
<evidence type="ECO:0000313" key="4">
    <source>
        <dbReference type="EMBL" id="MFD2797931.1"/>
    </source>
</evidence>
<protein>
    <submittedName>
        <fullName evidence="4">MmgE/PrpD family protein</fullName>
    </submittedName>
</protein>
<dbReference type="Proteomes" id="UP001597478">
    <property type="component" value="Unassembled WGS sequence"/>
</dbReference>
<dbReference type="InterPro" id="IPR036148">
    <property type="entry name" value="MmgE/PrpD_sf"/>
</dbReference>
<comment type="similarity">
    <text evidence="1">Belongs to the PrpD family.</text>
</comment>
<reference evidence="5" key="1">
    <citation type="journal article" date="2019" name="Int. J. Syst. Evol. Microbiol.">
        <title>The Global Catalogue of Microorganisms (GCM) 10K type strain sequencing project: providing services to taxonomists for standard genome sequencing and annotation.</title>
        <authorList>
            <consortium name="The Broad Institute Genomics Platform"/>
            <consortium name="The Broad Institute Genome Sequencing Center for Infectious Disease"/>
            <person name="Wu L."/>
            <person name="Ma J."/>
        </authorList>
    </citation>
    <scope>NUCLEOTIDE SEQUENCE [LARGE SCALE GENOMIC DNA]</scope>
    <source>
        <strain evidence="5">IBRC-M 10906</strain>
    </source>
</reference>
<organism evidence="4 5">
    <name type="scientific">Prauserella oleivorans</name>
    <dbReference type="NCBI Taxonomy" id="1478153"/>
    <lineage>
        <taxon>Bacteria</taxon>
        <taxon>Bacillati</taxon>
        <taxon>Actinomycetota</taxon>
        <taxon>Actinomycetes</taxon>
        <taxon>Pseudonocardiales</taxon>
        <taxon>Pseudonocardiaceae</taxon>
        <taxon>Prauserella</taxon>
    </lineage>
</organism>
<dbReference type="InterPro" id="IPR045336">
    <property type="entry name" value="MmgE_PrpD_N"/>
</dbReference>
<dbReference type="InterPro" id="IPR005656">
    <property type="entry name" value="MmgE_PrpD"/>
</dbReference>
<gene>
    <name evidence="4" type="ORF">ACFS2C_00805</name>
</gene>
<dbReference type="InterPro" id="IPR042183">
    <property type="entry name" value="MmgE/PrpD_sf_1"/>
</dbReference>
<name>A0ABW5W3X8_9PSEU</name>
<dbReference type="InterPro" id="IPR042188">
    <property type="entry name" value="MmgE/PrpD_sf_2"/>
</dbReference>
<comment type="caution">
    <text evidence="4">The sequence shown here is derived from an EMBL/GenBank/DDBJ whole genome shotgun (WGS) entry which is preliminary data.</text>
</comment>
<dbReference type="EMBL" id="JBHUOF010000001">
    <property type="protein sequence ID" value="MFD2797931.1"/>
    <property type="molecule type" value="Genomic_DNA"/>
</dbReference>
<dbReference type="InterPro" id="IPR045337">
    <property type="entry name" value="MmgE_PrpD_C"/>
</dbReference>
<dbReference type="Gene3D" id="3.30.1330.120">
    <property type="entry name" value="2-methylcitrate dehydratase PrpD"/>
    <property type="match status" value="1"/>
</dbReference>
<dbReference type="PANTHER" id="PTHR16943:SF8">
    <property type="entry name" value="2-METHYLCITRATE DEHYDRATASE"/>
    <property type="match status" value="1"/>
</dbReference>
<proteinExistence type="inferred from homology"/>